<evidence type="ECO:0000313" key="1">
    <source>
        <dbReference type="EMBL" id="GBO18135.1"/>
    </source>
</evidence>
<proteinExistence type="predicted"/>
<name>A0A4Y2UYQ6_ARAVE</name>
<dbReference type="AlphaFoldDB" id="A0A4Y2UYQ6"/>
<dbReference type="EMBL" id="BGPR01041780">
    <property type="protein sequence ID" value="GBO18135.1"/>
    <property type="molecule type" value="Genomic_DNA"/>
</dbReference>
<reference evidence="1 2" key="1">
    <citation type="journal article" date="2019" name="Sci. Rep.">
        <title>Orb-weaving spider Araneus ventricosus genome elucidates the spidroin gene catalogue.</title>
        <authorList>
            <person name="Kono N."/>
            <person name="Nakamura H."/>
            <person name="Ohtoshi R."/>
            <person name="Moran D.A.P."/>
            <person name="Shinohara A."/>
            <person name="Yoshida Y."/>
            <person name="Fujiwara M."/>
            <person name="Mori M."/>
            <person name="Tomita M."/>
            <person name="Arakawa K."/>
        </authorList>
    </citation>
    <scope>NUCLEOTIDE SEQUENCE [LARGE SCALE GENOMIC DNA]</scope>
</reference>
<accession>A0A4Y2UYQ6</accession>
<dbReference type="Proteomes" id="UP000499080">
    <property type="component" value="Unassembled WGS sequence"/>
</dbReference>
<gene>
    <name evidence="1" type="ORF">AVEN_205573_1</name>
</gene>
<sequence>MADGSRPVLKQRECYFWDEPHHFEPWSDDGDDTCAGPLLSKLPHHTNGRSFGPDGFSVINLLGGFSLELGFEPETLQLRSQDLPPGLCGPPFQLEICVLDWASFSSFDHG</sequence>
<comment type="caution">
    <text evidence="1">The sequence shown here is derived from an EMBL/GenBank/DDBJ whole genome shotgun (WGS) entry which is preliminary data.</text>
</comment>
<protein>
    <submittedName>
        <fullName evidence="1">Uncharacterized protein</fullName>
    </submittedName>
</protein>
<organism evidence="1 2">
    <name type="scientific">Araneus ventricosus</name>
    <name type="common">Orbweaver spider</name>
    <name type="synonym">Epeira ventricosa</name>
    <dbReference type="NCBI Taxonomy" id="182803"/>
    <lineage>
        <taxon>Eukaryota</taxon>
        <taxon>Metazoa</taxon>
        <taxon>Ecdysozoa</taxon>
        <taxon>Arthropoda</taxon>
        <taxon>Chelicerata</taxon>
        <taxon>Arachnida</taxon>
        <taxon>Araneae</taxon>
        <taxon>Araneomorphae</taxon>
        <taxon>Entelegynae</taxon>
        <taxon>Araneoidea</taxon>
        <taxon>Araneidae</taxon>
        <taxon>Araneus</taxon>
    </lineage>
</organism>
<keyword evidence="2" id="KW-1185">Reference proteome</keyword>
<evidence type="ECO:0000313" key="2">
    <source>
        <dbReference type="Proteomes" id="UP000499080"/>
    </source>
</evidence>